<feature type="region of interest" description="Disordered" evidence="1">
    <location>
        <begin position="1"/>
        <end position="21"/>
    </location>
</feature>
<comment type="caution">
    <text evidence="2">The sequence shown here is derived from an EMBL/GenBank/DDBJ whole genome shotgun (WGS) entry which is preliminary data.</text>
</comment>
<sequence>MTHVVHPTSSTRSRTVSPARSTLRRWVRRHLVAMDPAPTPGALDVLDARRRADEAGTTVWTRTTPSH</sequence>
<feature type="compositionally biased region" description="Low complexity" evidence="1">
    <location>
        <begin position="8"/>
        <end position="21"/>
    </location>
</feature>
<organism evidence="2 3">
    <name type="scientific">Lapillicoccus jejuensis</name>
    <dbReference type="NCBI Taxonomy" id="402171"/>
    <lineage>
        <taxon>Bacteria</taxon>
        <taxon>Bacillati</taxon>
        <taxon>Actinomycetota</taxon>
        <taxon>Actinomycetes</taxon>
        <taxon>Micrococcales</taxon>
        <taxon>Intrasporangiaceae</taxon>
        <taxon>Lapillicoccus</taxon>
    </lineage>
</organism>
<dbReference type="RefSeq" id="WP_141848254.1">
    <property type="nucleotide sequence ID" value="NZ_BAAAPR010000003.1"/>
</dbReference>
<name>A0A542E0A5_9MICO</name>
<dbReference type="Proteomes" id="UP000317893">
    <property type="component" value="Unassembled WGS sequence"/>
</dbReference>
<keyword evidence="3" id="KW-1185">Reference proteome</keyword>
<evidence type="ECO:0000313" key="2">
    <source>
        <dbReference type="EMBL" id="TQJ08781.1"/>
    </source>
</evidence>
<protein>
    <submittedName>
        <fullName evidence="2">Uncharacterized protein</fullName>
    </submittedName>
</protein>
<proteinExistence type="predicted"/>
<gene>
    <name evidence="2" type="ORF">FB458_1873</name>
</gene>
<dbReference type="EMBL" id="VFMN01000001">
    <property type="protein sequence ID" value="TQJ08781.1"/>
    <property type="molecule type" value="Genomic_DNA"/>
</dbReference>
<evidence type="ECO:0000256" key="1">
    <source>
        <dbReference type="SAM" id="MobiDB-lite"/>
    </source>
</evidence>
<dbReference type="AlphaFoldDB" id="A0A542E0A5"/>
<evidence type="ECO:0000313" key="3">
    <source>
        <dbReference type="Proteomes" id="UP000317893"/>
    </source>
</evidence>
<reference evidence="2 3" key="1">
    <citation type="submission" date="2019-06" db="EMBL/GenBank/DDBJ databases">
        <title>Sequencing the genomes of 1000 actinobacteria strains.</title>
        <authorList>
            <person name="Klenk H.-P."/>
        </authorList>
    </citation>
    <scope>NUCLEOTIDE SEQUENCE [LARGE SCALE GENOMIC DNA]</scope>
    <source>
        <strain evidence="2 3">DSM 18607</strain>
    </source>
</reference>
<accession>A0A542E0A5</accession>